<gene>
    <name evidence="3" type="ORF">GO755_03205</name>
</gene>
<dbReference type="Pfam" id="PF11954">
    <property type="entry name" value="DUF3471"/>
    <property type="match status" value="1"/>
</dbReference>
<name>A0A7K1S5Y0_9BACT</name>
<evidence type="ECO:0000259" key="2">
    <source>
        <dbReference type="Pfam" id="PF11954"/>
    </source>
</evidence>
<dbReference type="InterPro" id="IPR012338">
    <property type="entry name" value="Beta-lactam/transpept-like"/>
</dbReference>
<feature type="domain" description="Beta-lactamase-related" evidence="1">
    <location>
        <begin position="74"/>
        <end position="394"/>
    </location>
</feature>
<dbReference type="Proteomes" id="UP000436006">
    <property type="component" value="Unassembled WGS sequence"/>
</dbReference>
<dbReference type="RefSeq" id="WP_157583110.1">
    <property type="nucleotide sequence ID" value="NZ_WPIN01000001.1"/>
</dbReference>
<evidence type="ECO:0000313" key="3">
    <source>
        <dbReference type="EMBL" id="MVM29028.1"/>
    </source>
</evidence>
<comment type="caution">
    <text evidence="3">The sequence shown here is derived from an EMBL/GenBank/DDBJ whole genome shotgun (WGS) entry which is preliminary data.</text>
</comment>
<reference evidence="3 4" key="1">
    <citation type="submission" date="2019-12" db="EMBL/GenBank/DDBJ databases">
        <title>Spirosoma sp. HMF4905 genome sequencing and assembly.</title>
        <authorList>
            <person name="Kang H."/>
            <person name="Cha I."/>
            <person name="Kim H."/>
            <person name="Joh K."/>
        </authorList>
    </citation>
    <scope>NUCLEOTIDE SEQUENCE [LARGE SCALE GENOMIC DNA]</scope>
    <source>
        <strain evidence="3 4">HMF4905</strain>
    </source>
</reference>
<dbReference type="EMBL" id="WPIN01000001">
    <property type="protein sequence ID" value="MVM29028.1"/>
    <property type="molecule type" value="Genomic_DNA"/>
</dbReference>
<evidence type="ECO:0000313" key="4">
    <source>
        <dbReference type="Proteomes" id="UP000436006"/>
    </source>
</evidence>
<protein>
    <submittedName>
        <fullName evidence="3">Serine hydrolase</fullName>
    </submittedName>
</protein>
<proteinExistence type="predicted"/>
<sequence length="509" mass="56486">MNCAEISQLPTQISSSIFMNKPLTLLLVFWLTGCVTLVAQPTQYSKDVLSKIQQVEQHLARYVNRTPDDKDWTLQERMSYYKIHGLSIAVVHNYQIEWAKAYGWADTSQSDRRTARPVTTETRFQAGSISKSLNGVGVLALVQDKKIDLYANINNYLTTWKFPYDSVSKGKIINTANLLSHTAGLTIHGFPGYGITKDIPSLTAVLDGQKPANTQAVRSAFEPGLKYQYSGGGTTISQLLVMDVIHQPYDQYMWERVLKPMGMVNSSYTQPPIDESQLATGYWASGSEVPGKHHIYPEQAAAGLWTTPTDLCRYIIETQLAYQGKSSKVLSQKTTRLRLTPYVDSSAALGVFIVKKGADTYFSHDGSDMGFLSLYYGSLTGGNGVAIMVNSQNGAILEELANSVSTVYNWNGFYKPIIKQTVAVPETVLDAYVGEYQGTLGKNIVTRTGNQLFYRWTNGNTMKIFPETETRFFFKDSDGQLEFIRDASGKVVGRNMIAGGKATEAKKIK</sequence>
<dbReference type="Gene3D" id="3.40.710.10">
    <property type="entry name" value="DD-peptidase/beta-lactamase superfamily"/>
    <property type="match status" value="1"/>
</dbReference>
<dbReference type="GO" id="GO:0016787">
    <property type="term" value="F:hydrolase activity"/>
    <property type="evidence" value="ECO:0007669"/>
    <property type="project" value="UniProtKB-KW"/>
</dbReference>
<dbReference type="PANTHER" id="PTHR46825:SF12">
    <property type="entry name" value="PENICILLIN-BINDING PROTEIN 4"/>
    <property type="match status" value="1"/>
</dbReference>
<dbReference type="Pfam" id="PF00144">
    <property type="entry name" value="Beta-lactamase"/>
    <property type="match status" value="1"/>
</dbReference>
<dbReference type="InterPro" id="IPR050491">
    <property type="entry name" value="AmpC-like"/>
</dbReference>
<dbReference type="AlphaFoldDB" id="A0A7K1S5Y0"/>
<organism evidence="3 4">
    <name type="scientific">Spirosoma arboris</name>
    <dbReference type="NCBI Taxonomy" id="2682092"/>
    <lineage>
        <taxon>Bacteria</taxon>
        <taxon>Pseudomonadati</taxon>
        <taxon>Bacteroidota</taxon>
        <taxon>Cytophagia</taxon>
        <taxon>Cytophagales</taxon>
        <taxon>Cytophagaceae</taxon>
        <taxon>Spirosoma</taxon>
    </lineage>
</organism>
<evidence type="ECO:0000259" key="1">
    <source>
        <dbReference type="Pfam" id="PF00144"/>
    </source>
</evidence>
<accession>A0A7K1S5Y0</accession>
<dbReference type="InterPro" id="IPR001466">
    <property type="entry name" value="Beta-lactam-related"/>
</dbReference>
<keyword evidence="3" id="KW-0378">Hydrolase</keyword>
<dbReference type="PANTHER" id="PTHR46825">
    <property type="entry name" value="D-ALANYL-D-ALANINE-CARBOXYPEPTIDASE/ENDOPEPTIDASE AMPH"/>
    <property type="match status" value="1"/>
</dbReference>
<dbReference type="SUPFAM" id="SSF56601">
    <property type="entry name" value="beta-lactamase/transpeptidase-like"/>
    <property type="match status" value="1"/>
</dbReference>
<dbReference type="InterPro" id="IPR021860">
    <property type="entry name" value="Peptidase_S12_Pab87-rel_C"/>
</dbReference>
<keyword evidence="4" id="KW-1185">Reference proteome</keyword>
<feature type="domain" description="Peptidase S12 Pab87-related C-terminal" evidence="2">
    <location>
        <begin position="421"/>
        <end position="493"/>
    </location>
</feature>